<comment type="caution">
    <text evidence="1">The sequence shown here is derived from an EMBL/GenBank/DDBJ whole genome shotgun (WGS) entry which is preliminary data.</text>
</comment>
<dbReference type="Proteomes" id="UP000078459">
    <property type="component" value="Unassembled WGS sequence"/>
</dbReference>
<protein>
    <submittedName>
        <fullName evidence="1">Uncharacterized protein</fullName>
    </submittedName>
</protein>
<proteinExistence type="predicted"/>
<dbReference type="OrthoDB" id="676604at2"/>
<accession>A0A179DCL4</accession>
<evidence type="ECO:0000313" key="1">
    <source>
        <dbReference type="EMBL" id="OAQ38785.1"/>
    </source>
</evidence>
<reference evidence="1 2" key="1">
    <citation type="submission" date="2016-04" db="EMBL/GenBank/DDBJ databases">
        <authorList>
            <person name="Evans L.H."/>
            <person name="Alamgir A."/>
            <person name="Owens N."/>
            <person name="Weber N.D."/>
            <person name="Virtaneva K."/>
            <person name="Barbian K."/>
            <person name="Babar A."/>
            <person name="Rosenke K."/>
        </authorList>
    </citation>
    <scope>NUCLEOTIDE SEQUENCE [LARGE SCALE GENOMIC DNA]</scope>
    <source>
        <strain evidence="1 2">CCM 8644</strain>
    </source>
</reference>
<dbReference type="STRING" id="1826909.A5893_12105"/>
<reference evidence="1 2" key="2">
    <citation type="submission" date="2016-06" db="EMBL/GenBank/DDBJ databases">
        <title>Pedobacter psychrophilus sp. nov., isolated from Antarctic fragmentary rock.</title>
        <authorList>
            <person name="Svec P."/>
        </authorList>
    </citation>
    <scope>NUCLEOTIDE SEQUENCE [LARGE SCALE GENOMIC DNA]</scope>
    <source>
        <strain evidence="1 2">CCM 8644</strain>
    </source>
</reference>
<gene>
    <name evidence="1" type="ORF">A5893_12105</name>
</gene>
<organism evidence="1 2">
    <name type="scientific">Pedobacter psychrophilus</name>
    <dbReference type="NCBI Taxonomy" id="1826909"/>
    <lineage>
        <taxon>Bacteria</taxon>
        <taxon>Pseudomonadati</taxon>
        <taxon>Bacteroidota</taxon>
        <taxon>Sphingobacteriia</taxon>
        <taxon>Sphingobacteriales</taxon>
        <taxon>Sphingobacteriaceae</taxon>
        <taxon>Pedobacter</taxon>
    </lineage>
</organism>
<dbReference type="EMBL" id="LWHJ01000029">
    <property type="protein sequence ID" value="OAQ38785.1"/>
    <property type="molecule type" value="Genomic_DNA"/>
</dbReference>
<sequence length="97" mass="10857">MAIVKDNIITQGLSGNIDKQIVFKTRGNTTFTARYPDMSKVVPSEKQLAEKSRFAKAVEYAKAIIADPIKKMEVAAHTPKGKLVYHQAIKDYLKNHP</sequence>
<name>A0A179DCL4_9SPHI</name>
<evidence type="ECO:0000313" key="2">
    <source>
        <dbReference type="Proteomes" id="UP000078459"/>
    </source>
</evidence>
<dbReference type="AlphaFoldDB" id="A0A179DCL4"/>
<keyword evidence="2" id="KW-1185">Reference proteome</keyword>
<dbReference type="RefSeq" id="WP_068822938.1">
    <property type="nucleotide sequence ID" value="NZ_LWHJ01000029.1"/>
</dbReference>